<dbReference type="InterPro" id="IPR016032">
    <property type="entry name" value="Sig_transdc_resp-reg_C-effctor"/>
</dbReference>
<feature type="domain" description="Response regulatory" evidence="4">
    <location>
        <begin position="10"/>
        <end position="125"/>
    </location>
</feature>
<accession>A0A1P9WYD8</accession>
<dbReference type="PROSITE" id="PS50110">
    <property type="entry name" value="RESPONSE_REGULATORY"/>
    <property type="match status" value="1"/>
</dbReference>
<name>A0A1P9WYD8_9BACT</name>
<evidence type="ECO:0000256" key="2">
    <source>
        <dbReference type="PROSITE-ProRule" id="PRU00169"/>
    </source>
</evidence>
<dbReference type="OrthoDB" id="9797341at2"/>
<dbReference type="PANTHER" id="PTHR43214">
    <property type="entry name" value="TWO-COMPONENT RESPONSE REGULATOR"/>
    <property type="match status" value="1"/>
</dbReference>
<dbReference type="SUPFAM" id="SSF52172">
    <property type="entry name" value="CheY-like"/>
    <property type="match status" value="1"/>
</dbReference>
<evidence type="ECO:0000259" key="3">
    <source>
        <dbReference type="PROSITE" id="PS50043"/>
    </source>
</evidence>
<protein>
    <recommendedName>
        <fullName evidence="7">LuxR family transcriptional regulator</fullName>
    </recommendedName>
</protein>
<dbReference type="InterPro" id="IPR036388">
    <property type="entry name" value="WH-like_DNA-bd_sf"/>
</dbReference>
<evidence type="ECO:0000313" key="6">
    <source>
        <dbReference type="Proteomes" id="UP000187941"/>
    </source>
</evidence>
<dbReference type="InterPro" id="IPR000792">
    <property type="entry name" value="Tscrpt_reg_LuxR_C"/>
</dbReference>
<evidence type="ECO:0000313" key="5">
    <source>
        <dbReference type="EMBL" id="AQG80363.1"/>
    </source>
</evidence>
<dbReference type="InterPro" id="IPR039420">
    <property type="entry name" value="WalR-like"/>
</dbReference>
<evidence type="ECO:0000256" key="1">
    <source>
        <dbReference type="ARBA" id="ARBA00023125"/>
    </source>
</evidence>
<dbReference type="InterPro" id="IPR001789">
    <property type="entry name" value="Sig_transdc_resp-reg_receiver"/>
</dbReference>
<dbReference type="InterPro" id="IPR011006">
    <property type="entry name" value="CheY-like_superfamily"/>
</dbReference>
<dbReference type="PROSITE" id="PS50043">
    <property type="entry name" value="HTH_LUXR_2"/>
    <property type="match status" value="1"/>
</dbReference>
<evidence type="ECO:0008006" key="7">
    <source>
        <dbReference type="Google" id="ProtNLM"/>
    </source>
</evidence>
<evidence type="ECO:0000259" key="4">
    <source>
        <dbReference type="PROSITE" id="PS50110"/>
    </source>
</evidence>
<proteinExistence type="predicted"/>
<reference evidence="5 6" key="1">
    <citation type="submission" date="2016-01" db="EMBL/GenBank/DDBJ databases">
        <authorList>
            <person name="Oliw E.H."/>
        </authorList>
    </citation>
    <scope>NUCLEOTIDE SEQUENCE [LARGE SCALE GENOMIC DNA]</scope>
    <source>
        <strain evidence="5 6">DY10</strain>
    </source>
</reference>
<dbReference type="GO" id="GO:0000160">
    <property type="term" value="P:phosphorelay signal transduction system"/>
    <property type="evidence" value="ECO:0007669"/>
    <property type="project" value="InterPro"/>
</dbReference>
<dbReference type="AlphaFoldDB" id="A0A1P9WYD8"/>
<organism evidence="5 6">
    <name type="scientific">Spirosoma montaniterrae</name>
    <dbReference type="NCBI Taxonomy" id="1178516"/>
    <lineage>
        <taxon>Bacteria</taxon>
        <taxon>Pseudomonadati</taxon>
        <taxon>Bacteroidota</taxon>
        <taxon>Cytophagia</taxon>
        <taxon>Cytophagales</taxon>
        <taxon>Cytophagaceae</taxon>
        <taxon>Spirosoma</taxon>
    </lineage>
</organism>
<dbReference type="KEGG" id="smon:AWR27_14155"/>
<comment type="caution">
    <text evidence="2">Lacks conserved residue(s) required for the propagation of feature annotation.</text>
</comment>
<dbReference type="Gene3D" id="1.10.10.10">
    <property type="entry name" value="Winged helix-like DNA-binding domain superfamily/Winged helix DNA-binding domain"/>
    <property type="match status" value="1"/>
</dbReference>
<dbReference type="Proteomes" id="UP000187941">
    <property type="component" value="Chromosome"/>
</dbReference>
<dbReference type="SUPFAM" id="SSF46894">
    <property type="entry name" value="C-terminal effector domain of the bipartite response regulators"/>
    <property type="match status" value="1"/>
</dbReference>
<dbReference type="PROSITE" id="PS00622">
    <property type="entry name" value="HTH_LUXR_1"/>
    <property type="match status" value="1"/>
</dbReference>
<dbReference type="SMART" id="SM00448">
    <property type="entry name" value="REC"/>
    <property type="match status" value="1"/>
</dbReference>
<dbReference type="CDD" id="cd06170">
    <property type="entry name" value="LuxR_C_like"/>
    <property type="match status" value="1"/>
</dbReference>
<keyword evidence="6" id="KW-1185">Reference proteome</keyword>
<dbReference type="SMART" id="SM00421">
    <property type="entry name" value="HTH_LUXR"/>
    <property type="match status" value="1"/>
</dbReference>
<dbReference type="Pfam" id="PF00196">
    <property type="entry name" value="GerE"/>
    <property type="match status" value="1"/>
</dbReference>
<feature type="domain" description="HTH luxR-type" evidence="3">
    <location>
        <begin position="152"/>
        <end position="217"/>
    </location>
</feature>
<dbReference type="EMBL" id="CP014263">
    <property type="protein sequence ID" value="AQG80363.1"/>
    <property type="molecule type" value="Genomic_DNA"/>
</dbReference>
<dbReference type="GO" id="GO:0003677">
    <property type="term" value="F:DNA binding"/>
    <property type="evidence" value="ECO:0007669"/>
    <property type="project" value="UniProtKB-KW"/>
</dbReference>
<dbReference type="Gene3D" id="3.40.50.2300">
    <property type="match status" value="1"/>
</dbReference>
<dbReference type="GO" id="GO:0006355">
    <property type="term" value="P:regulation of DNA-templated transcription"/>
    <property type="evidence" value="ECO:0007669"/>
    <property type="project" value="InterPro"/>
</dbReference>
<dbReference type="Pfam" id="PF00072">
    <property type="entry name" value="Response_reg"/>
    <property type="match status" value="1"/>
</dbReference>
<gene>
    <name evidence="5" type="ORF">AWR27_14155</name>
</gene>
<sequence length="221" mass="25105">MFTHLIPPGGILIAKQDMLLCETLKESLQARRLHVRGCITDGREALRLIQHQHPSIAILGAEMPGMNGIDIVRHIEDHHMPIKCIIYAKSRRPDYLAEALKLNVKGYLFVNSGFAELFYCVQEVLDDRSYITPLAHQVVDELIAKLPPKPTDTTDLSRLTTREREILCLIAQCFTNNQIADRICRSVATVNNHRHNIMKKLNLQGHHQLLPYALSVYQALS</sequence>
<dbReference type="STRING" id="1178516.AWR27_14155"/>
<keyword evidence="1" id="KW-0238">DNA-binding</keyword>
<dbReference type="PRINTS" id="PR00038">
    <property type="entry name" value="HTHLUXR"/>
</dbReference>
<dbReference type="RefSeq" id="WP_077131791.1">
    <property type="nucleotide sequence ID" value="NZ_CP014263.1"/>
</dbReference>